<dbReference type="Proteomes" id="UP000077857">
    <property type="component" value="Unassembled WGS sequence"/>
</dbReference>
<dbReference type="CDD" id="cd03801">
    <property type="entry name" value="GT4_PimA-like"/>
    <property type="match status" value="1"/>
</dbReference>
<dbReference type="AlphaFoldDB" id="A0A177MZ79"/>
<accession>A0A177MZ79</accession>
<dbReference type="InterPro" id="IPR001296">
    <property type="entry name" value="Glyco_trans_1"/>
</dbReference>
<dbReference type="EMBL" id="LUUJ01000126">
    <property type="protein sequence ID" value="OAI11006.1"/>
    <property type="molecule type" value="Genomic_DNA"/>
</dbReference>
<dbReference type="PANTHER" id="PTHR46401">
    <property type="entry name" value="GLYCOSYLTRANSFERASE WBBK-RELATED"/>
    <property type="match status" value="1"/>
</dbReference>
<feature type="domain" description="Glycosyl transferase family 1" evidence="2">
    <location>
        <begin position="197"/>
        <end position="327"/>
    </location>
</feature>
<keyword evidence="1" id="KW-0808">Transferase</keyword>
<evidence type="ECO:0008006" key="6">
    <source>
        <dbReference type="Google" id="ProtNLM"/>
    </source>
</evidence>
<dbReference type="RefSeq" id="WP_064042486.1">
    <property type="nucleotide sequence ID" value="NZ_LUUJ01000126.1"/>
</dbReference>
<organism evidence="4 5">
    <name type="scientific">Methylomonas koyamae</name>
    <dbReference type="NCBI Taxonomy" id="702114"/>
    <lineage>
        <taxon>Bacteria</taxon>
        <taxon>Pseudomonadati</taxon>
        <taxon>Pseudomonadota</taxon>
        <taxon>Gammaproteobacteria</taxon>
        <taxon>Methylococcales</taxon>
        <taxon>Methylococcaceae</taxon>
        <taxon>Methylomonas</taxon>
    </lineage>
</organism>
<protein>
    <recommendedName>
        <fullName evidence="6">Glycosyl transferase family 1</fullName>
    </recommendedName>
</protein>
<dbReference type="PANTHER" id="PTHR46401:SF2">
    <property type="entry name" value="GLYCOSYLTRANSFERASE WBBK-RELATED"/>
    <property type="match status" value="1"/>
</dbReference>
<feature type="domain" description="Glycosyltransferase subfamily 4-like N-terminal" evidence="3">
    <location>
        <begin position="16"/>
        <end position="176"/>
    </location>
</feature>
<dbReference type="GO" id="GO:0009103">
    <property type="term" value="P:lipopolysaccharide biosynthetic process"/>
    <property type="evidence" value="ECO:0007669"/>
    <property type="project" value="TreeGrafter"/>
</dbReference>
<evidence type="ECO:0000259" key="3">
    <source>
        <dbReference type="Pfam" id="PF13439"/>
    </source>
</evidence>
<comment type="caution">
    <text evidence="4">The sequence shown here is derived from an EMBL/GenBank/DDBJ whole genome shotgun (WGS) entry which is preliminary data.</text>
</comment>
<gene>
    <name evidence="4" type="ORF">A1507_21025</name>
</gene>
<dbReference type="Pfam" id="PF13439">
    <property type="entry name" value="Glyco_transf_4"/>
    <property type="match status" value="1"/>
</dbReference>
<evidence type="ECO:0000313" key="4">
    <source>
        <dbReference type="EMBL" id="OAI11006.1"/>
    </source>
</evidence>
<sequence>MQKLRIAMLTHSVNPRGGVVHALQLAEALHDLGHDVTLIAPAETGKDFFRPVRCKTVLIPLLGLAGDLVATVGQRIQAYVDYFSHNDLESYDIYHAQDAISGCAMANLKEHGVINDFVRTVHHLDRFDDIWLTEWQSRSFQAAERVLCVSSDWQDRLLDDYGIAALRVNNGIDATRYTSTPGANDEALSLCLGLTRGGPVFLAVGGVEARKNTLRIFEAFREVLQQRPDAQLVIVGGASLLDHSEYRQRFAAAVAASRIEDGPGQPLVMTGPLPDADMPALFRLADALVFPSLNEGFGLVVLEAIVSGTPAVVSARPPFTEYLKFDDCVWTNLEDCTSIAKAMMAAIDAFPKQRLPAIARRLSDDYSWQHSARSHLTLYRSLINTGEPVYA</sequence>
<dbReference type="Pfam" id="PF00534">
    <property type="entry name" value="Glycos_transf_1"/>
    <property type="match status" value="1"/>
</dbReference>
<evidence type="ECO:0000256" key="1">
    <source>
        <dbReference type="ARBA" id="ARBA00022679"/>
    </source>
</evidence>
<dbReference type="SUPFAM" id="SSF53756">
    <property type="entry name" value="UDP-Glycosyltransferase/glycogen phosphorylase"/>
    <property type="match status" value="1"/>
</dbReference>
<evidence type="ECO:0000313" key="5">
    <source>
        <dbReference type="Proteomes" id="UP000077857"/>
    </source>
</evidence>
<proteinExistence type="predicted"/>
<dbReference type="GO" id="GO:0016757">
    <property type="term" value="F:glycosyltransferase activity"/>
    <property type="evidence" value="ECO:0007669"/>
    <property type="project" value="InterPro"/>
</dbReference>
<evidence type="ECO:0000259" key="2">
    <source>
        <dbReference type="Pfam" id="PF00534"/>
    </source>
</evidence>
<dbReference type="InterPro" id="IPR028098">
    <property type="entry name" value="Glyco_trans_4-like_N"/>
</dbReference>
<reference evidence="4 5" key="1">
    <citation type="submission" date="2016-03" db="EMBL/GenBank/DDBJ databases">
        <authorList>
            <person name="Ploux O."/>
        </authorList>
    </citation>
    <scope>NUCLEOTIDE SEQUENCE [LARGE SCALE GENOMIC DNA]</scope>
    <source>
        <strain evidence="4 5">R-45378</strain>
    </source>
</reference>
<dbReference type="Gene3D" id="3.40.50.2000">
    <property type="entry name" value="Glycogen Phosphorylase B"/>
    <property type="match status" value="2"/>
</dbReference>
<dbReference type="OrthoDB" id="9802525at2"/>
<name>A0A177MZ79_9GAMM</name>
<dbReference type="NCBIfam" id="TIGR04047">
    <property type="entry name" value="MSMEG_0565_glyc"/>
    <property type="match status" value="1"/>
</dbReference>
<dbReference type="InterPro" id="IPR023986">
    <property type="entry name" value="GlycosylTfrase_MSMEG0565"/>
</dbReference>